<dbReference type="RefSeq" id="WP_184567931.1">
    <property type="nucleotide sequence ID" value="NZ_BAAARS010000012.1"/>
</dbReference>
<gene>
    <name evidence="1" type="ORF">HNR57_007807</name>
</gene>
<accession>A0A7W9WLY6</accession>
<keyword evidence="2" id="KW-1185">Reference proteome</keyword>
<evidence type="ECO:0000313" key="1">
    <source>
        <dbReference type="EMBL" id="MBB6081844.1"/>
    </source>
</evidence>
<comment type="caution">
    <text evidence="1">The sequence shown here is derived from an EMBL/GenBank/DDBJ whole genome shotgun (WGS) entry which is preliminary data.</text>
</comment>
<dbReference type="Pfam" id="PF20043">
    <property type="entry name" value="DUF6445"/>
    <property type="match status" value="1"/>
</dbReference>
<proteinExistence type="predicted"/>
<evidence type="ECO:0000313" key="2">
    <source>
        <dbReference type="Proteomes" id="UP000591537"/>
    </source>
</evidence>
<dbReference type="AlphaFoldDB" id="A0A7W9WLY6"/>
<sequence>MKHCFLVVDDFYDDPDAVREGALRLAYVRPEGVNYPGVAAEGPADVSATMARFSKLLGGIDLKYQRSQGAFRITTADDMVLRTSMVHVDTPDFSAIVHLSKAETEGTYFYRHRELGIERVSPEDNVRPEVRRAIERDTLDPNAWDIVYNVPMKYNRLLIFDGKYFHSGARRFTGANLADGRMTQNFFFYRAQTDSQ</sequence>
<dbReference type="InterPro" id="IPR045617">
    <property type="entry name" value="DUF6445"/>
</dbReference>
<reference evidence="1 2" key="1">
    <citation type="submission" date="2020-08" db="EMBL/GenBank/DDBJ databases">
        <title>Genomic Encyclopedia of Type Strains, Phase IV (KMG-IV): sequencing the most valuable type-strain genomes for metagenomic binning, comparative biology and taxonomic classification.</title>
        <authorList>
            <person name="Goeker M."/>
        </authorList>
    </citation>
    <scope>NUCLEOTIDE SEQUENCE [LARGE SCALE GENOMIC DNA]</scope>
    <source>
        <strain evidence="1 2">DSM 43350</strain>
    </source>
</reference>
<name>A0A7W9WLY6_9ACTN</name>
<dbReference type="EMBL" id="JACHGV010000023">
    <property type="protein sequence ID" value="MBB6081844.1"/>
    <property type="molecule type" value="Genomic_DNA"/>
</dbReference>
<organism evidence="1 2">
    <name type="scientific">Streptomyces paradoxus</name>
    <dbReference type="NCBI Taxonomy" id="66375"/>
    <lineage>
        <taxon>Bacteria</taxon>
        <taxon>Bacillati</taxon>
        <taxon>Actinomycetota</taxon>
        <taxon>Actinomycetes</taxon>
        <taxon>Kitasatosporales</taxon>
        <taxon>Streptomycetaceae</taxon>
        <taxon>Streptomyces</taxon>
    </lineage>
</organism>
<dbReference type="Proteomes" id="UP000591537">
    <property type="component" value="Unassembled WGS sequence"/>
</dbReference>
<protein>
    <submittedName>
        <fullName evidence="1">Uncharacterized protein</fullName>
    </submittedName>
</protein>